<evidence type="ECO:0000256" key="1">
    <source>
        <dbReference type="SAM" id="MobiDB-lite"/>
    </source>
</evidence>
<dbReference type="Proteomes" id="UP000766246">
    <property type="component" value="Unassembled WGS sequence"/>
</dbReference>
<feature type="compositionally biased region" description="Acidic residues" evidence="1">
    <location>
        <begin position="42"/>
        <end position="79"/>
    </location>
</feature>
<evidence type="ECO:0000313" key="3">
    <source>
        <dbReference type="EMBL" id="MBE5918833.1"/>
    </source>
</evidence>
<dbReference type="InterPro" id="IPR053139">
    <property type="entry name" value="Surface_bspA-like"/>
</dbReference>
<feature type="region of interest" description="Disordered" evidence="1">
    <location>
        <begin position="34"/>
        <end position="79"/>
    </location>
</feature>
<proteinExistence type="predicted"/>
<accession>A0A927UB01</accession>
<sequence>MKKATRFISLALAAAITFTSFEADVYAAEFYESAQENNVSDESSEESSEESAEEQTIAEENEETEPATEDKEEIIEESAEEVKEEIKEEINEAADEEEAFVREHTAEEQELLSEEIEAEQKLLAAAGNRYDINSQGVVTSSINYKYDANTATLTITGKGAIPDLNPFSEMLPGYVNAIDGKTVNIVIGEGITSIGKYNFIFADKVKSVKLPNTLTKIGECAFLFEKFGSRVDIPASVTSIGKAAFAGADFDAGINFGTASVVKNIPANCFKASSISEIEFPASLTSIAAEAFYGCKNLKKVVFKGNMPSIGANAFAGVNALAYYPVDNKTYTQAKMNVASKQFESVTWYTGTSIAKSAKTGSLDWSYDEKTKTLTITGSGAMADYSTTNKAPWYGLSIDVLNIGAGATRIGNYAFADMTIAKMSMPGTIKQIGDYAFFNAKCGSSQNPDENFQLINSKSYTQIGEGAFKNASFTAKSVSSLDLSNTTTIGSSAFSNCQIYLNKTDAQLSVKFSNDLRRIEDETFENARFIYGQLALPANLTYVGEKAFYGDTNISGSLVLPDSVQEVDGYAFAKIGVTSVNVGNGIKNIMSYAFYSTSNLTDIILGKNVEFIGAHAFHGKNYPVTVSFYGKVPNCGDNAFSGVNAIVYSEDESWDNYDINDLASVSTNKSIVFKSKLVPITLNYYNDNNSSSNKQEVINYRKNRKFKASDLPRSVEINGQNKSIMGWYFDSALKKKLNTSFTVREACSLYARISGDSSSELPSSLYDYIMDEMGFKSEADIPQGVWVYYKKTARYTGKPITDPYLRVFDHTIDLNEGKDYTVKYSNNVNAGKGKITLQFKGKYSGTKVYEFDILPENIAGRNYYVEYKNQGLNTIELAYNGKVQKPKLEVRSQKDGNKKKLVENKDYTLKYIGTDKKDAATYNKDAFKAVGTYKIAVVGKGNYTGTVQCLVKILNKIDINKCQISIPKETEDYQEALKYRGKDYVRYQGKPLEYGKDWTVTSEADYEAGYRTFTFQGISTGRCIGTCVKKVPLKGRKMSTAYVVLDSDLDPGDFIVKYPSGYSSELNKCIKVYTDKNAAMKKDESKRLEYLRDYYTQIINVDKNGITLKLKAGDYSDIPYIGTKNVEFKTKKYKDISKASVKVLPFTIINDQTGQIDIKVTCNGKTLKQDTDYTYQIRETHVSNSRNTFVNVIVKGAGTYYGEKTVAANPKKISLASAKVVKNASEINTKNGLVIIFDDKGIEPTEGKLIANPAFEIRYYTTDQTTGKTTYQKLDEYNDCFITYTNNKKPGKAKMTIKGFNGWVGSKTLTYTINKYRIDKIKPSTDKASVLAKKSGVNMPTDLKLYDGLTYLKPGVDYTIDKTLYKDKDKKNQLRTNDVLKAGAKFYAVANFKGDYKAGQKVCEVTVMDNTITGAKATIADKMYSVKLANNKVTKADITLTKNGKPLPQDSYYILTTTDYTKAGTVTVVIGGNSTKGYTGSVKATYKITPQKVN</sequence>
<keyword evidence="2" id="KW-0732">Signal</keyword>
<name>A0A927UB01_9FIRM</name>
<feature type="signal peptide" evidence="2">
    <location>
        <begin position="1"/>
        <end position="22"/>
    </location>
</feature>
<reference evidence="3" key="1">
    <citation type="submission" date="2019-04" db="EMBL/GenBank/DDBJ databases">
        <title>Evolution of Biomass-Degrading Anaerobic Consortia Revealed by Metagenomics.</title>
        <authorList>
            <person name="Peng X."/>
        </authorList>
    </citation>
    <scope>NUCLEOTIDE SEQUENCE</scope>
    <source>
        <strain evidence="3">SIG311</strain>
    </source>
</reference>
<dbReference type="PANTHER" id="PTHR45661:SF3">
    <property type="entry name" value="IG-LIKE DOMAIN-CONTAINING PROTEIN"/>
    <property type="match status" value="1"/>
</dbReference>
<dbReference type="Gene3D" id="3.80.10.10">
    <property type="entry name" value="Ribonuclease Inhibitor"/>
    <property type="match status" value="2"/>
</dbReference>
<dbReference type="EMBL" id="SVER01000006">
    <property type="protein sequence ID" value="MBE5918833.1"/>
    <property type="molecule type" value="Genomic_DNA"/>
</dbReference>
<comment type="caution">
    <text evidence="3">The sequence shown here is derived from an EMBL/GenBank/DDBJ whole genome shotgun (WGS) entry which is preliminary data.</text>
</comment>
<dbReference type="InterPro" id="IPR026906">
    <property type="entry name" value="LRR_5"/>
</dbReference>
<dbReference type="InterPro" id="IPR032675">
    <property type="entry name" value="LRR_dom_sf"/>
</dbReference>
<feature type="chain" id="PRO_5039634913" evidence="2">
    <location>
        <begin position="23"/>
        <end position="1494"/>
    </location>
</feature>
<dbReference type="Pfam" id="PF13306">
    <property type="entry name" value="LRR_5"/>
    <property type="match status" value="3"/>
</dbReference>
<gene>
    <name evidence="3" type="ORF">E7272_03220</name>
</gene>
<organism evidence="3 4">
    <name type="scientific">Pseudobutyrivibrio ruminis</name>
    <dbReference type="NCBI Taxonomy" id="46206"/>
    <lineage>
        <taxon>Bacteria</taxon>
        <taxon>Bacillati</taxon>
        <taxon>Bacillota</taxon>
        <taxon>Clostridia</taxon>
        <taxon>Lachnospirales</taxon>
        <taxon>Lachnospiraceae</taxon>
        <taxon>Pseudobutyrivibrio</taxon>
    </lineage>
</organism>
<dbReference type="PANTHER" id="PTHR45661">
    <property type="entry name" value="SURFACE ANTIGEN"/>
    <property type="match status" value="1"/>
</dbReference>
<evidence type="ECO:0000256" key="2">
    <source>
        <dbReference type="SAM" id="SignalP"/>
    </source>
</evidence>
<evidence type="ECO:0000313" key="4">
    <source>
        <dbReference type="Proteomes" id="UP000766246"/>
    </source>
</evidence>
<protein>
    <submittedName>
        <fullName evidence="3">Leucine-rich repeat domain-containing protein</fullName>
    </submittedName>
</protein>